<dbReference type="InterPro" id="IPR040632">
    <property type="entry name" value="Sulfotransfer_4"/>
</dbReference>
<dbReference type="SUPFAM" id="SSF52540">
    <property type="entry name" value="P-loop containing nucleoside triphosphate hydrolases"/>
    <property type="match status" value="1"/>
</dbReference>
<proteinExistence type="predicted"/>
<dbReference type="InterPro" id="IPR027417">
    <property type="entry name" value="P-loop_NTPase"/>
</dbReference>
<protein>
    <recommendedName>
        <fullName evidence="3">Sulfotransferase family protein</fullName>
    </recommendedName>
</protein>
<dbReference type="OrthoDB" id="285690at2"/>
<dbReference type="AlphaFoldDB" id="A0A1V4AGL0"/>
<dbReference type="PANTHER" id="PTHR36978:SF4">
    <property type="entry name" value="P-LOOP CONTAINING NUCLEOSIDE TRIPHOSPHATE HYDROLASE PROTEIN"/>
    <property type="match status" value="1"/>
</dbReference>
<dbReference type="Proteomes" id="UP000190539">
    <property type="component" value="Unassembled WGS sequence"/>
</dbReference>
<reference evidence="1 2" key="1">
    <citation type="submission" date="2017-02" db="EMBL/GenBank/DDBJ databases">
        <title>Draft Genome Sequence of Streptomyces tsukubaensis F601, a Producer of the immunosuppressant tacrolimus FK506.</title>
        <authorList>
            <person name="Zong G."/>
            <person name="Zhong C."/>
            <person name="Fu J."/>
            <person name="Qin R."/>
            <person name="Cao G."/>
        </authorList>
    </citation>
    <scope>NUCLEOTIDE SEQUENCE [LARGE SCALE GENOMIC DNA]</scope>
    <source>
        <strain evidence="1 2">F601</strain>
    </source>
</reference>
<evidence type="ECO:0008006" key="3">
    <source>
        <dbReference type="Google" id="ProtNLM"/>
    </source>
</evidence>
<evidence type="ECO:0000313" key="2">
    <source>
        <dbReference type="Proteomes" id="UP000190539"/>
    </source>
</evidence>
<organism evidence="1 2">
    <name type="scientific">Streptomyces tsukubensis</name>
    <dbReference type="NCBI Taxonomy" id="83656"/>
    <lineage>
        <taxon>Bacteria</taxon>
        <taxon>Bacillati</taxon>
        <taxon>Actinomycetota</taxon>
        <taxon>Actinomycetes</taxon>
        <taxon>Kitasatosporales</taxon>
        <taxon>Streptomycetaceae</taxon>
        <taxon>Streptomyces</taxon>
    </lineage>
</organism>
<dbReference type="EMBL" id="MVFC01000001">
    <property type="protein sequence ID" value="OON82741.1"/>
    <property type="molecule type" value="Genomic_DNA"/>
</dbReference>
<gene>
    <name evidence="1" type="ORF">B1H18_01495</name>
</gene>
<dbReference type="Pfam" id="PF17784">
    <property type="entry name" value="Sulfotransfer_4"/>
    <property type="match status" value="1"/>
</dbReference>
<dbReference type="STRING" id="83656.B1H18_01495"/>
<comment type="caution">
    <text evidence="1">The sequence shown here is derived from an EMBL/GenBank/DDBJ whole genome shotgun (WGS) entry which is preliminary data.</text>
</comment>
<dbReference type="PANTHER" id="PTHR36978">
    <property type="entry name" value="P-LOOP CONTAINING NUCLEOTIDE TRIPHOSPHATE HYDROLASE"/>
    <property type="match status" value="1"/>
</dbReference>
<dbReference type="Gene3D" id="3.40.50.300">
    <property type="entry name" value="P-loop containing nucleotide triphosphate hydrolases"/>
    <property type="match status" value="1"/>
</dbReference>
<accession>A0A1V4AGL0</accession>
<keyword evidence="2" id="KW-1185">Reference proteome</keyword>
<evidence type="ECO:0000313" key="1">
    <source>
        <dbReference type="EMBL" id="OON82741.1"/>
    </source>
</evidence>
<sequence>MTRRTGRTRPAKVFGLGLSRTGTRSLTAALGTLGRDTLHYPTDRAALDTLTRGDARFPHLDHYAGMTDITVVPYFRELDRIWPESKFVLTLRDDASWLRSCRRHWAEHPVDVPATDEKGHVYLQVKRFLRAAVYSSHDFSADRFTMVHRLHVESVTRYFEGREDDLLIMNLGAGDGYEQLAPFLGVPAPHEAFPHVG</sequence>
<name>A0A1V4AGL0_9ACTN</name>
<dbReference type="RefSeq" id="WP_077963965.1">
    <property type="nucleotide sequence ID" value="NZ_CP045178.1"/>
</dbReference>